<proteinExistence type="predicted"/>
<dbReference type="EMBL" id="UOEU01000055">
    <property type="protein sequence ID" value="VAW30498.1"/>
    <property type="molecule type" value="Genomic_DNA"/>
</dbReference>
<dbReference type="AlphaFoldDB" id="A0A3B0UIL4"/>
<accession>A0A3B0UIL4</accession>
<gene>
    <name evidence="1" type="ORF">MNBD_CHLOROFLEXI01-4790</name>
</gene>
<evidence type="ECO:0000313" key="1">
    <source>
        <dbReference type="EMBL" id="VAW30498.1"/>
    </source>
</evidence>
<sequence>ATSLDDLGNIAQRGTAVIIITPRGDPDWLPQLIRLAQRGIESNVVLLDRGSFGGLGSSVGLQTAVRQLGFPCQIIRQGDVGTPLETQKRRGFWDFRVAGSGKVVSVQNPIHL</sequence>
<feature type="non-terminal residue" evidence="1">
    <location>
        <position position="1"/>
    </location>
</feature>
<reference evidence="1" key="1">
    <citation type="submission" date="2018-06" db="EMBL/GenBank/DDBJ databases">
        <authorList>
            <person name="Zhirakovskaya E."/>
        </authorList>
    </citation>
    <scope>NUCLEOTIDE SEQUENCE</scope>
</reference>
<name>A0A3B0UIL4_9ZZZZ</name>
<organism evidence="1">
    <name type="scientific">hydrothermal vent metagenome</name>
    <dbReference type="NCBI Taxonomy" id="652676"/>
    <lineage>
        <taxon>unclassified sequences</taxon>
        <taxon>metagenomes</taxon>
        <taxon>ecological metagenomes</taxon>
    </lineage>
</organism>
<protein>
    <submittedName>
        <fullName evidence="1">Uncharacterized protein</fullName>
    </submittedName>
</protein>